<organism evidence="2 3">
    <name type="scientific">Candidatus Komeilibacteria bacterium CG11_big_fil_rev_8_21_14_0_20_36_20</name>
    <dbReference type="NCBI Taxonomy" id="1974477"/>
    <lineage>
        <taxon>Bacteria</taxon>
        <taxon>Candidatus Komeiliibacteriota</taxon>
    </lineage>
</organism>
<proteinExistence type="predicted"/>
<dbReference type="Pfam" id="PF01636">
    <property type="entry name" value="APH"/>
    <property type="match status" value="1"/>
</dbReference>
<dbReference type="Gene3D" id="3.90.1200.10">
    <property type="match status" value="1"/>
</dbReference>
<evidence type="ECO:0000259" key="1">
    <source>
        <dbReference type="Pfam" id="PF01636"/>
    </source>
</evidence>
<feature type="domain" description="Aminoglycoside phosphotransferase" evidence="1">
    <location>
        <begin position="191"/>
        <end position="267"/>
    </location>
</feature>
<sequence>MKVKILPEETKQQIAKLVERKFIEATLKERLPEYYPDFECLKKLTLDPYKRHLGVTSAVFVVEYKIEYLNKKGENKLLDLFASAHSDGSRQAAYKKTTFLYQYGFNQGQYKVTRPLFFLPEQEAFFYEASIGRSLFNFFTQSPEEDLRPAFSLVVGWMKKLHNFNPRDFDWPVFRISTMIPLPEKFIKDFYNDNQQQGQIVDELFQQMQKDENRFNKTIKKTLIYGDNHPENIIIRDLKADYLEMIDFTDVALGDPMIDLGTFLQQFDFMGHNFISREKMNDYKTFFVENYFQQSFSQIKIDYLNRINLYQSWTALRSATFLFYMKDVENPILDLLHDSQNYLQLAKQGQRIINLH</sequence>
<reference evidence="2 3" key="1">
    <citation type="submission" date="2017-09" db="EMBL/GenBank/DDBJ databases">
        <title>Depth-based differentiation of microbial function through sediment-hosted aquifers and enrichment of novel symbionts in the deep terrestrial subsurface.</title>
        <authorList>
            <person name="Probst A.J."/>
            <person name="Ladd B."/>
            <person name="Jarett J.K."/>
            <person name="Geller-Mcgrath D.E."/>
            <person name="Sieber C.M."/>
            <person name="Emerson J.B."/>
            <person name="Anantharaman K."/>
            <person name="Thomas B.C."/>
            <person name="Malmstrom R."/>
            <person name="Stieglmeier M."/>
            <person name="Klingl A."/>
            <person name="Woyke T."/>
            <person name="Ryan C.M."/>
            <person name="Banfield J.F."/>
        </authorList>
    </citation>
    <scope>NUCLEOTIDE SEQUENCE [LARGE SCALE GENOMIC DNA]</scope>
    <source>
        <strain evidence="2">CG11_big_fil_rev_8_21_14_0_20_36_20</strain>
    </source>
</reference>
<protein>
    <recommendedName>
        <fullName evidence="1">Aminoglycoside phosphotransferase domain-containing protein</fullName>
    </recommendedName>
</protein>
<accession>A0A2H0NCK9</accession>
<dbReference type="EMBL" id="PCWQ01000012">
    <property type="protein sequence ID" value="PIR06617.1"/>
    <property type="molecule type" value="Genomic_DNA"/>
</dbReference>
<dbReference type="AlphaFoldDB" id="A0A2H0NCK9"/>
<dbReference type="InterPro" id="IPR011009">
    <property type="entry name" value="Kinase-like_dom_sf"/>
</dbReference>
<comment type="caution">
    <text evidence="2">The sequence shown here is derived from an EMBL/GenBank/DDBJ whole genome shotgun (WGS) entry which is preliminary data.</text>
</comment>
<dbReference type="SUPFAM" id="SSF56112">
    <property type="entry name" value="Protein kinase-like (PK-like)"/>
    <property type="match status" value="1"/>
</dbReference>
<gene>
    <name evidence="2" type="ORF">COV55_03780</name>
</gene>
<evidence type="ECO:0000313" key="2">
    <source>
        <dbReference type="EMBL" id="PIR06617.1"/>
    </source>
</evidence>
<name>A0A2H0NCK9_9BACT</name>
<evidence type="ECO:0000313" key="3">
    <source>
        <dbReference type="Proteomes" id="UP000230564"/>
    </source>
</evidence>
<dbReference type="InterPro" id="IPR002575">
    <property type="entry name" value="Aminoglycoside_PTrfase"/>
</dbReference>
<dbReference type="Proteomes" id="UP000230564">
    <property type="component" value="Unassembled WGS sequence"/>
</dbReference>